<keyword evidence="7" id="KW-0687">Ribonucleoprotein</keyword>
<feature type="region of interest" description="Disordered" evidence="9">
    <location>
        <begin position="36"/>
        <end position="68"/>
    </location>
</feature>
<dbReference type="Pfam" id="PF11788">
    <property type="entry name" value="MRP-L46"/>
    <property type="match status" value="1"/>
</dbReference>
<evidence type="ECO:0000259" key="10">
    <source>
        <dbReference type="PROSITE" id="PS51462"/>
    </source>
</evidence>
<organism evidence="11 12">
    <name type="scientific">Cronartium quercuum f. sp. fusiforme G11</name>
    <dbReference type="NCBI Taxonomy" id="708437"/>
    <lineage>
        <taxon>Eukaryota</taxon>
        <taxon>Fungi</taxon>
        <taxon>Dikarya</taxon>
        <taxon>Basidiomycota</taxon>
        <taxon>Pucciniomycotina</taxon>
        <taxon>Pucciniomycetes</taxon>
        <taxon>Pucciniales</taxon>
        <taxon>Coleosporiaceae</taxon>
        <taxon>Cronartium</taxon>
    </lineage>
</organism>
<comment type="similarity">
    <text evidence="2">Belongs to the mitochondrion-specific ribosomal protein mL46 family.</text>
</comment>
<evidence type="ECO:0000256" key="4">
    <source>
        <dbReference type="ARBA" id="ARBA00022946"/>
    </source>
</evidence>
<evidence type="ECO:0000256" key="3">
    <source>
        <dbReference type="ARBA" id="ARBA00022801"/>
    </source>
</evidence>
<evidence type="ECO:0000256" key="6">
    <source>
        <dbReference type="ARBA" id="ARBA00023128"/>
    </source>
</evidence>
<accession>A0A9P6TEC3</accession>
<dbReference type="PANTHER" id="PTHR13124:SF12">
    <property type="entry name" value="LARGE RIBOSOMAL SUBUNIT PROTEIN ML46"/>
    <property type="match status" value="1"/>
</dbReference>
<proteinExistence type="inferred from homology"/>
<protein>
    <recommendedName>
        <fullName evidence="8">Large ribosomal subunit protein mL46</fullName>
    </recommendedName>
</protein>
<dbReference type="InterPro" id="IPR021757">
    <property type="entry name" value="Ribosomal_mL46_N"/>
</dbReference>
<dbReference type="PROSITE" id="PS51462">
    <property type="entry name" value="NUDIX"/>
    <property type="match status" value="1"/>
</dbReference>
<dbReference type="Pfam" id="PF00293">
    <property type="entry name" value="NUDIX"/>
    <property type="match status" value="1"/>
</dbReference>
<dbReference type="GO" id="GO:0016787">
    <property type="term" value="F:hydrolase activity"/>
    <property type="evidence" value="ECO:0007669"/>
    <property type="project" value="UniProtKB-KW"/>
</dbReference>
<evidence type="ECO:0000256" key="8">
    <source>
        <dbReference type="ARBA" id="ARBA00035190"/>
    </source>
</evidence>
<feature type="domain" description="Nudix hydrolase" evidence="10">
    <location>
        <begin position="74"/>
        <end position="295"/>
    </location>
</feature>
<dbReference type="InterPro" id="IPR033650">
    <property type="entry name" value="Ribosomal_mL46_NUDIX"/>
</dbReference>
<dbReference type="InterPro" id="IPR020084">
    <property type="entry name" value="NUDIX_hydrolase_CS"/>
</dbReference>
<keyword evidence="3" id="KW-0378">Hydrolase</keyword>
<evidence type="ECO:0000256" key="1">
    <source>
        <dbReference type="ARBA" id="ARBA00004173"/>
    </source>
</evidence>
<dbReference type="GO" id="GO:0005762">
    <property type="term" value="C:mitochondrial large ribosomal subunit"/>
    <property type="evidence" value="ECO:0007669"/>
    <property type="project" value="TreeGrafter"/>
</dbReference>
<dbReference type="AlphaFoldDB" id="A0A9P6TEC3"/>
<evidence type="ECO:0000256" key="7">
    <source>
        <dbReference type="ARBA" id="ARBA00023274"/>
    </source>
</evidence>
<gene>
    <name evidence="11" type="ORF">CROQUDRAFT_715021</name>
</gene>
<feature type="compositionally biased region" description="Pro residues" evidence="9">
    <location>
        <begin position="38"/>
        <end position="47"/>
    </location>
</feature>
<dbReference type="OrthoDB" id="414075at2759"/>
<dbReference type="PROSITE" id="PS00893">
    <property type="entry name" value="NUDIX_BOX"/>
    <property type="match status" value="1"/>
</dbReference>
<dbReference type="PANTHER" id="PTHR13124">
    <property type="entry name" value="39S RIBOSOMAL PROTEIN L46, MITOCHONDRIAL PRECURSOR-RELATED"/>
    <property type="match status" value="1"/>
</dbReference>
<evidence type="ECO:0000313" key="11">
    <source>
        <dbReference type="EMBL" id="KAG0147608.1"/>
    </source>
</evidence>
<feature type="region of interest" description="Disordered" evidence="9">
    <location>
        <begin position="139"/>
        <end position="164"/>
    </location>
</feature>
<keyword evidence="4" id="KW-0809">Transit peptide</keyword>
<feature type="compositionally biased region" description="Basic and acidic residues" evidence="9">
    <location>
        <begin position="139"/>
        <end position="154"/>
    </location>
</feature>
<comment type="caution">
    <text evidence="11">The sequence shown here is derived from an EMBL/GenBank/DDBJ whole genome shotgun (WGS) entry which is preliminary data.</text>
</comment>
<keyword evidence="6" id="KW-0496">Mitochondrion</keyword>
<name>A0A9P6TEC3_9BASI</name>
<dbReference type="Gene3D" id="3.90.79.10">
    <property type="entry name" value="Nucleoside Triphosphate Pyrophosphohydrolase"/>
    <property type="match status" value="1"/>
</dbReference>
<dbReference type="InterPro" id="IPR015797">
    <property type="entry name" value="NUDIX_hydrolase-like_dom_sf"/>
</dbReference>
<comment type="subcellular location">
    <subcellularLocation>
        <location evidence="1">Mitochondrion</location>
    </subcellularLocation>
</comment>
<evidence type="ECO:0000256" key="5">
    <source>
        <dbReference type="ARBA" id="ARBA00022980"/>
    </source>
</evidence>
<dbReference type="CDD" id="cd04661">
    <property type="entry name" value="NUDIX_MRP_L46"/>
    <property type="match status" value="1"/>
</dbReference>
<keyword evidence="5" id="KW-0689">Ribosomal protein</keyword>
<dbReference type="EMBL" id="MU167246">
    <property type="protein sequence ID" value="KAG0147608.1"/>
    <property type="molecule type" value="Genomic_DNA"/>
</dbReference>
<keyword evidence="12" id="KW-1185">Reference proteome</keyword>
<dbReference type="GO" id="GO:0003735">
    <property type="term" value="F:structural constituent of ribosome"/>
    <property type="evidence" value="ECO:0007669"/>
    <property type="project" value="InterPro"/>
</dbReference>
<dbReference type="SUPFAM" id="SSF55811">
    <property type="entry name" value="Nudix"/>
    <property type="match status" value="1"/>
</dbReference>
<reference evidence="11" key="1">
    <citation type="submission" date="2013-11" db="EMBL/GenBank/DDBJ databases">
        <title>Genome sequence of the fusiform rust pathogen reveals effectors for host alternation and coevolution with pine.</title>
        <authorList>
            <consortium name="DOE Joint Genome Institute"/>
            <person name="Smith K."/>
            <person name="Pendleton A."/>
            <person name="Kubisiak T."/>
            <person name="Anderson C."/>
            <person name="Salamov A."/>
            <person name="Aerts A."/>
            <person name="Riley R."/>
            <person name="Clum A."/>
            <person name="Lindquist E."/>
            <person name="Ence D."/>
            <person name="Campbell M."/>
            <person name="Kronenberg Z."/>
            <person name="Feau N."/>
            <person name="Dhillon B."/>
            <person name="Hamelin R."/>
            <person name="Burleigh J."/>
            <person name="Smith J."/>
            <person name="Yandell M."/>
            <person name="Nelson C."/>
            <person name="Grigoriev I."/>
            <person name="Davis J."/>
        </authorList>
    </citation>
    <scope>NUCLEOTIDE SEQUENCE</scope>
    <source>
        <strain evidence="11">G11</strain>
    </source>
</reference>
<dbReference type="InterPro" id="IPR040008">
    <property type="entry name" value="Ribosomal_mL46"/>
</dbReference>
<evidence type="ECO:0000256" key="2">
    <source>
        <dbReference type="ARBA" id="ARBA00009070"/>
    </source>
</evidence>
<dbReference type="Proteomes" id="UP000886653">
    <property type="component" value="Unassembled WGS sequence"/>
</dbReference>
<sequence>MPNFISLTRPSLTWPLLQPISSSSLLYRNSLRQLSNTSPPPITPPPLSSTEPLPVRPRTSSLPPPVPLHLQEAPTHRLVAAALVSRLPLLLPPLTPFERAYYAYQLRLARALERPLQPSFFFRPGSQAERAYLEERAAEDSAKVALKQEDRASDPADEDERSLERRKDRTVYLFVKKEKPQARWQLPQGGLGVREGLVEGAVRELHEELGPDMDIWSIGHVPAAYYTYSGLPAELAESGLKGTKVWIMPQRILRGRPQISEMGKQEGIIDFAWLAQDEIEGRVSEELWDALRPITSTP</sequence>
<dbReference type="InterPro" id="IPR000086">
    <property type="entry name" value="NUDIX_hydrolase_dom"/>
</dbReference>
<evidence type="ECO:0000256" key="9">
    <source>
        <dbReference type="SAM" id="MobiDB-lite"/>
    </source>
</evidence>
<evidence type="ECO:0000313" key="12">
    <source>
        <dbReference type="Proteomes" id="UP000886653"/>
    </source>
</evidence>